<reference evidence="2" key="1">
    <citation type="submission" date="2019-06" db="EMBL/GenBank/DDBJ databases">
        <authorList>
            <person name="Zheng W."/>
        </authorList>
    </citation>
    <scope>NUCLEOTIDE SEQUENCE</scope>
    <source>
        <strain evidence="2">QDHG01</strain>
    </source>
</reference>
<dbReference type="GO" id="GO:0003713">
    <property type="term" value="F:transcription coactivator activity"/>
    <property type="evidence" value="ECO:0007669"/>
    <property type="project" value="TreeGrafter"/>
</dbReference>
<feature type="region of interest" description="Disordered" evidence="1">
    <location>
        <begin position="151"/>
        <end position="171"/>
    </location>
</feature>
<feature type="region of interest" description="Disordered" evidence="1">
    <location>
        <begin position="390"/>
        <end position="413"/>
    </location>
</feature>
<dbReference type="InterPro" id="IPR051647">
    <property type="entry name" value="Mediator_comp_sub12"/>
</dbReference>
<dbReference type="PANTHER" id="PTHR46007">
    <property type="entry name" value="MEDIATOR OF RNA POLYMERASE II TRANSCRIPTION SUBUNIT 12"/>
    <property type="match status" value="1"/>
</dbReference>
<evidence type="ECO:0000256" key="1">
    <source>
        <dbReference type="SAM" id="MobiDB-lite"/>
    </source>
</evidence>
<comment type="caution">
    <text evidence="2">The sequence shown here is derived from an EMBL/GenBank/DDBJ whole genome shotgun (WGS) entry which is preliminary data.</text>
</comment>
<dbReference type="OrthoDB" id="301072at2759"/>
<dbReference type="GO" id="GO:0045944">
    <property type="term" value="P:positive regulation of transcription by RNA polymerase II"/>
    <property type="evidence" value="ECO:0007669"/>
    <property type="project" value="TreeGrafter"/>
</dbReference>
<keyword evidence="3" id="KW-1185">Reference proteome</keyword>
<feature type="region of interest" description="Disordered" evidence="1">
    <location>
        <begin position="790"/>
        <end position="879"/>
    </location>
</feature>
<gene>
    <name evidence="2" type="ORF">FGO68_gene13648</name>
</gene>
<dbReference type="GO" id="GO:0016592">
    <property type="term" value="C:mediator complex"/>
    <property type="evidence" value="ECO:0007669"/>
    <property type="project" value="TreeGrafter"/>
</dbReference>
<dbReference type="EMBL" id="RRYP01001713">
    <property type="protein sequence ID" value="TNV85576.1"/>
    <property type="molecule type" value="Genomic_DNA"/>
</dbReference>
<proteinExistence type="predicted"/>
<name>A0A8J8P183_HALGN</name>
<feature type="compositionally biased region" description="Polar residues" evidence="1">
    <location>
        <begin position="790"/>
        <end position="811"/>
    </location>
</feature>
<evidence type="ECO:0000313" key="2">
    <source>
        <dbReference type="EMBL" id="TNV85576.1"/>
    </source>
</evidence>
<dbReference type="PANTHER" id="PTHR46007:SF8">
    <property type="entry name" value="C2H2-TYPE DOMAIN-CONTAINING PROTEIN"/>
    <property type="match status" value="1"/>
</dbReference>
<sequence length="1211" mass="139724">MNNLGEEGGLLPGGQNPFLSNHIVYEEAGDDTQNDTQMQIDQQQQQQPENGIEGQFANLSVKTPIVDAQQSADEELKKKIALYYHTLFQGSLAQWFVLLQQKNYTKLTKKQYIDLNMRIQKSLILDFDLQSAQESAHEDWKIDIERESTTVDRKNQTMASDTTNKMSQEDGGKKEPYLIEFERLSEFFFDLCLSWCQHLELEVFLFFVNGIFLNITKGAHVNVSEFKPLEEIEVLSIEFFNQLLQYRSRFEQGADPYQAWYARNFGRQGELVKSVEKNLYESFKQENRILDLWIDMPATNPAHENGYLAQHFEKLDKDFFAMHKATKAQGTLIQSINLMEMQQQQRVQDRLKAKTGTQFNPMTYEQNHQHELQQQQQQPYYDQQQTLLSKPTKTKRHPPPPPTSLNARESKQSDLEKQLLAQLGDRFKHAKLLEVSEGSYLITMDVRLPVFGKAVILKNRDKKSILNKGHLLNQDAQKYTSQRSRVELGNNSNLDPLSMMDAFSDQGASSANVGGTKNVVYNKTNQLQQQQRRLVGDHYLAGGTMESDQHIEQHHHHQYAVPNHQLSFDNTQSQIPAGEINDSYQNQQQMIQNNSYNQRNASVDEQALKLVYDRYLQLLQEDKNATIEDVLQDEEVKRQLAYHQNMSGQIAGPREIEAAVIEKLQAEEESAEIQDMIARFYNKFDELHEQSVQATLAKSPNKHMVKNEIKYKIPERWTRPFYKHDIVGKILADDKFNHEERGKVNKYGIVNSKYYKSLVSGGMHDGTQGVADSMQAIILQNQYLQQSMPLNNTAFQPGDNPASSNNNNVSQDGGVVISQKQYNMQQSEVSPQQQQQYEKVASDGEQQQPFSPNGDAMSTDVSARGPAEETPTTGYRGSGACKPQKYDWSEVAHLFEDGIVPEELASITDPIEYNYILVRLKRDFNEAHKSDYMKYMNLQLPYHSRRDEIGGAITPEEWTNFIDRLEGIIDRVQKRRKRIIRRRKKKGNKKLPRKTLFKPIKRPDMSKDPLWCEVFMDHGDEESEGEDEGSSGDELLKQHKKLIFGLQSAQQHKRDTHKPLLNQDLMPNNRLVSAKTEAGPPKKSKKPFDQEFTLPPIFKPLLEDRPKPKKKMGTSKNPQSQLKNAEANFIETAERFPNATSMMNLRLRDGAYKDPFDQLDPHRPSRLLGNEVPSSVKKVEHNYSQKVKRQFKRSIERLGREQERTQQMMQY</sequence>
<organism evidence="2 3">
    <name type="scientific">Halteria grandinella</name>
    <dbReference type="NCBI Taxonomy" id="5974"/>
    <lineage>
        <taxon>Eukaryota</taxon>
        <taxon>Sar</taxon>
        <taxon>Alveolata</taxon>
        <taxon>Ciliophora</taxon>
        <taxon>Intramacronucleata</taxon>
        <taxon>Spirotrichea</taxon>
        <taxon>Stichotrichia</taxon>
        <taxon>Sporadotrichida</taxon>
        <taxon>Halteriidae</taxon>
        <taxon>Halteria</taxon>
    </lineage>
</organism>
<feature type="compositionally biased region" description="Low complexity" evidence="1">
    <location>
        <begin position="825"/>
        <end position="836"/>
    </location>
</feature>
<dbReference type="AlphaFoldDB" id="A0A8J8P183"/>
<accession>A0A8J8P183</accession>
<dbReference type="Proteomes" id="UP000785679">
    <property type="component" value="Unassembled WGS sequence"/>
</dbReference>
<evidence type="ECO:0000313" key="3">
    <source>
        <dbReference type="Proteomes" id="UP000785679"/>
    </source>
</evidence>
<protein>
    <submittedName>
        <fullName evidence="2">Uncharacterized protein</fullName>
    </submittedName>
</protein>
<feature type="compositionally biased region" description="Polar residues" evidence="1">
    <location>
        <begin position="156"/>
        <end position="166"/>
    </location>
</feature>
<feature type="region of interest" description="Disordered" evidence="1">
    <location>
        <begin position="1099"/>
        <end position="1121"/>
    </location>
</feature>